<name>A0ABQ2HS29_9BACT</name>
<evidence type="ECO:0000256" key="1">
    <source>
        <dbReference type="SAM" id="SignalP"/>
    </source>
</evidence>
<reference evidence="4" key="1">
    <citation type="journal article" date="2019" name="Int. J. Syst. Evol. Microbiol.">
        <title>The Global Catalogue of Microorganisms (GCM) 10K type strain sequencing project: providing services to taxonomists for standard genome sequencing and annotation.</title>
        <authorList>
            <consortium name="The Broad Institute Genomics Platform"/>
            <consortium name="The Broad Institute Genome Sequencing Center for Infectious Disease"/>
            <person name="Wu L."/>
            <person name="Ma J."/>
        </authorList>
    </citation>
    <scope>NUCLEOTIDE SEQUENCE [LARGE SCALE GENOMIC DNA]</scope>
    <source>
        <strain evidence="4">CGMCC 1.6375</strain>
    </source>
</reference>
<dbReference type="PANTHER" id="PTHR12110:SF41">
    <property type="entry name" value="INOSOSE DEHYDRATASE"/>
    <property type="match status" value="1"/>
</dbReference>
<keyword evidence="1" id="KW-0732">Signal</keyword>
<gene>
    <name evidence="3" type="ORF">GCM10010967_23690</name>
</gene>
<feature type="domain" description="Xylose isomerase-like TIM barrel" evidence="2">
    <location>
        <begin position="65"/>
        <end position="282"/>
    </location>
</feature>
<protein>
    <recommendedName>
        <fullName evidence="2">Xylose isomerase-like TIM barrel domain-containing protein</fullName>
    </recommendedName>
</protein>
<dbReference type="PROSITE" id="PS51318">
    <property type="entry name" value="TAT"/>
    <property type="match status" value="1"/>
</dbReference>
<dbReference type="Pfam" id="PF01261">
    <property type="entry name" value="AP_endonuc_2"/>
    <property type="match status" value="1"/>
</dbReference>
<dbReference type="InterPro" id="IPR050312">
    <property type="entry name" value="IolE/XylAMocC-like"/>
</dbReference>
<dbReference type="SUPFAM" id="SSF51658">
    <property type="entry name" value="Xylose isomerase-like"/>
    <property type="match status" value="1"/>
</dbReference>
<dbReference type="InterPro" id="IPR006311">
    <property type="entry name" value="TAT_signal"/>
</dbReference>
<evidence type="ECO:0000313" key="4">
    <source>
        <dbReference type="Proteomes" id="UP000632339"/>
    </source>
</evidence>
<sequence length="301" mass="33671">MNIRQNRRDFLKSGLILACAPFTGALAHPKPFLKAKPVLSAHLWVYASKYPPDWNCAPILDQVFTEIKAAGYDGLELMNILLEADDSVDRISALIKKHKLPVTGCSYSADMWKKDKHDQILANATKIIDRLHQLGGKNFGVSVGDARRIKTSEELDAQAALLKKLIPYCASKGILLNMHNHTYEVVNELHDLKGTLERVPELKLGPDLNWLIRGGIDPVGFIKTYHRQIVYMHLRDQKASGKWAEALGEGITDFKSIAATLKQLGYRGDAAVELAFDEPATRPVAQSWKLSRTYVARVFGW</sequence>
<dbReference type="Gene3D" id="3.20.20.150">
    <property type="entry name" value="Divalent-metal-dependent TIM barrel enzymes"/>
    <property type="match status" value="1"/>
</dbReference>
<evidence type="ECO:0000259" key="2">
    <source>
        <dbReference type="Pfam" id="PF01261"/>
    </source>
</evidence>
<dbReference type="InterPro" id="IPR036237">
    <property type="entry name" value="Xyl_isomerase-like_sf"/>
</dbReference>
<evidence type="ECO:0000313" key="3">
    <source>
        <dbReference type="EMBL" id="GGM90056.1"/>
    </source>
</evidence>
<dbReference type="PANTHER" id="PTHR12110">
    <property type="entry name" value="HYDROXYPYRUVATE ISOMERASE"/>
    <property type="match status" value="1"/>
</dbReference>
<comment type="caution">
    <text evidence="3">The sequence shown here is derived from an EMBL/GenBank/DDBJ whole genome shotgun (WGS) entry which is preliminary data.</text>
</comment>
<proteinExistence type="predicted"/>
<dbReference type="RefSeq" id="WP_019943680.1">
    <property type="nucleotide sequence ID" value="NZ_BMLI01000001.1"/>
</dbReference>
<feature type="chain" id="PRO_5045315074" description="Xylose isomerase-like TIM barrel domain-containing protein" evidence="1">
    <location>
        <begin position="28"/>
        <end position="301"/>
    </location>
</feature>
<accession>A0ABQ2HS29</accession>
<feature type="signal peptide" evidence="1">
    <location>
        <begin position="1"/>
        <end position="27"/>
    </location>
</feature>
<keyword evidence="4" id="KW-1185">Reference proteome</keyword>
<dbReference type="InterPro" id="IPR013022">
    <property type="entry name" value="Xyl_isomerase-like_TIM-brl"/>
</dbReference>
<dbReference type="EMBL" id="BMLI01000001">
    <property type="protein sequence ID" value="GGM90056.1"/>
    <property type="molecule type" value="Genomic_DNA"/>
</dbReference>
<dbReference type="Proteomes" id="UP000632339">
    <property type="component" value="Unassembled WGS sequence"/>
</dbReference>
<organism evidence="3 4">
    <name type="scientific">Dyadobacter beijingensis</name>
    <dbReference type="NCBI Taxonomy" id="365489"/>
    <lineage>
        <taxon>Bacteria</taxon>
        <taxon>Pseudomonadati</taxon>
        <taxon>Bacteroidota</taxon>
        <taxon>Cytophagia</taxon>
        <taxon>Cytophagales</taxon>
        <taxon>Spirosomataceae</taxon>
        <taxon>Dyadobacter</taxon>
    </lineage>
</organism>